<proteinExistence type="predicted"/>
<gene>
    <name evidence="2" type="ORF">GCM10009809_25820</name>
</gene>
<keyword evidence="3" id="KW-1185">Reference proteome</keyword>
<dbReference type="Pfam" id="PF12680">
    <property type="entry name" value="SnoaL_2"/>
    <property type="match status" value="1"/>
</dbReference>
<evidence type="ECO:0000259" key="1">
    <source>
        <dbReference type="Pfam" id="PF12680"/>
    </source>
</evidence>
<accession>A0ABN2JJ67</accession>
<organism evidence="2 3">
    <name type="scientific">Isoptericola hypogeus</name>
    <dbReference type="NCBI Taxonomy" id="300179"/>
    <lineage>
        <taxon>Bacteria</taxon>
        <taxon>Bacillati</taxon>
        <taxon>Actinomycetota</taxon>
        <taxon>Actinomycetes</taxon>
        <taxon>Micrococcales</taxon>
        <taxon>Promicromonosporaceae</taxon>
        <taxon>Isoptericola</taxon>
    </lineage>
</organism>
<dbReference type="InterPro" id="IPR037401">
    <property type="entry name" value="SnoaL-like"/>
</dbReference>
<sequence>MGRDEVMAWVARYERAWRQNDVGAVAELFTELARYAPSPYDEPEVGHAAIEAFWPEEGGTRFTMSADPVAVEGRSAVVRVRVHYSAPREQEYQDLWVLRFADDGRVEDFEEWAHWPGRPYRAAQEQGAAGPA</sequence>
<dbReference type="SUPFAM" id="SSF54427">
    <property type="entry name" value="NTF2-like"/>
    <property type="match status" value="1"/>
</dbReference>
<dbReference type="Gene3D" id="3.10.450.50">
    <property type="match status" value="1"/>
</dbReference>
<evidence type="ECO:0000313" key="2">
    <source>
        <dbReference type="EMBL" id="GAA1729109.1"/>
    </source>
</evidence>
<dbReference type="InterPro" id="IPR032710">
    <property type="entry name" value="NTF2-like_dom_sf"/>
</dbReference>
<dbReference type="EMBL" id="BAAAPM010000005">
    <property type="protein sequence ID" value="GAA1729109.1"/>
    <property type="molecule type" value="Genomic_DNA"/>
</dbReference>
<reference evidence="2 3" key="1">
    <citation type="journal article" date="2019" name="Int. J. Syst. Evol. Microbiol.">
        <title>The Global Catalogue of Microorganisms (GCM) 10K type strain sequencing project: providing services to taxonomists for standard genome sequencing and annotation.</title>
        <authorList>
            <consortium name="The Broad Institute Genomics Platform"/>
            <consortium name="The Broad Institute Genome Sequencing Center for Infectious Disease"/>
            <person name="Wu L."/>
            <person name="Ma J."/>
        </authorList>
    </citation>
    <scope>NUCLEOTIDE SEQUENCE [LARGE SCALE GENOMIC DNA]</scope>
    <source>
        <strain evidence="2 3">JCM 15589</strain>
    </source>
</reference>
<dbReference type="RefSeq" id="WP_344248865.1">
    <property type="nucleotide sequence ID" value="NZ_BAAAPM010000005.1"/>
</dbReference>
<name>A0ABN2JJ67_9MICO</name>
<protein>
    <recommendedName>
        <fullName evidence="1">SnoaL-like domain-containing protein</fullName>
    </recommendedName>
</protein>
<feature type="domain" description="SnoaL-like" evidence="1">
    <location>
        <begin position="10"/>
        <end position="106"/>
    </location>
</feature>
<dbReference type="Proteomes" id="UP001501138">
    <property type="component" value="Unassembled WGS sequence"/>
</dbReference>
<comment type="caution">
    <text evidence="2">The sequence shown here is derived from an EMBL/GenBank/DDBJ whole genome shotgun (WGS) entry which is preliminary data.</text>
</comment>
<evidence type="ECO:0000313" key="3">
    <source>
        <dbReference type="Proteomes" id="UP001501138"/>
    </source>
</evidence>